<reference evidence="1 2" key="1">
    <citation type="submission" date="2015-02" db="EMBL/GenBank/DDBJ databases">
        <title>Complete Genome Sequencing of Pseudomonas putida S13.1.2.</title>
        <authorList>
            <person name="Chong T.M."/>
            <person name="Chan K.G."/>
            <person name="Dessaux Y."/>
        </authorList>
    </citation>
    <scope>NUCLEOTIDE SEQUENCE [LARGE SCALE GENOMIC DNA]</scope>
    <source>
        <strain evidence="1 2">S13.1.2</strain>
    </source>
</reference>
<evidence type="ECO:0000313" key="2">
    <source>
        <dbReference type="Proteomes" id="UP000033260"/>
    </source>
</evidence>
<gene>
    <name evidence="1" type="ORF">N805_29020</name>
</gene>
<sequence>MAQSSCSHVVGVEFIQILDEIINIRLEAISGSRISHDHTPQSMHEMFNVGVASTCKGSTHLCALSIIERLSTSLLEVLFEVLIFRPIGNQLPVWSRPIQT</sequence>
<evidence type="ECO:0000313" key="1">
    <source>
        <dbReference type="EMBL" id="AJQ51046.1"/>
    </source>
</evidence>
<dbReference type="AlphaFoldDB" id="A0AAU8SHW9"/>
<dbReference type="Proteomes" id="UP000033260">
    <property type="component" value="Chromosome"/>
</dbReference>
<dbReference type="EMBL" id="CP010979">
    <property type="protein sequence ID" value="AJQ51046.1"/>
    <property type="molecule type" value="Genomic_DNA"/>
</dbReference>
<name>A0AAU8SHW9_PSEPU</name>
<accession>A0AAU8SHW9</accession>
<organism evidence="1 2">
    <name type="scientific">Pseudomonas putida S13.1.2</name>
    <dbReference type="NCBI Taxonomy" id="1384061"/>
    <lineage>
        <taxon>Bacteria</taxon>
        <taxon>Pseudomonadati</taxon>
        <taxon>Pseudomonadota</taxon>
        <taxon>Gammaproteobacteria</taxon>
        <taxon>Pseudomonadales</taxon>
        <taxon>Pseudomonadaceae</taxon>
        <taxon>Pseudomonas</taxon>
    </lineage>
</organism>
<proteinExistence type="predicted"/>
<protein>
    <submittedName>
        <fullName evidence="1">Uncharacterized protein</fullName>
    </submittedName>
</protein>